<evidence type="ECO:0000313" key="1">
    <source>
        <dbReference type="EMBL" id="KAJ8640593.1"/>
    </source>
</evidence>
<organism evidence="1 2">
    <name type="scientific">Persea americana</name>
    <name type="common">Avocado</name>
    <dbReference type="NCBI Taxonomy" id="3435"/>
    <lineage>
        <taxon>Eukaryota</taxon>
        <taxon>Viridiplantae</taxon>
        <taxon>Streptophyta</taxon>
        <taxon>Embryophyta</taxon>
        <taxon>Tracheophyta</taxon>
        <taxon>Spermatophyta</taxon>
        <taxon>Magnoliopsida</taxon>
        <taxon>Magnoliidae</taxon>
        <taxon>Laurales</taxon>
        <taxon>Lauraceae</taxon>
        <taxon>Persea</taxon>
    </lineage>
</organism>
<gene>
    <name evidence="1" type="ORF">MRB53_017287</name>
</gene>
<dbReference type="EMBL" id="CM056813">
    <property type="protein sequence ID" value="KAJ8640593.1"/>
    <property type="molecule type" value="Genomic_DNA"/>
</dbReference>
<proteinExistence type="predicted"/>
<keyword evidence="2" id="KW-1185">Reference proteome</keyword>
<comment type="caution">
    <text evidence="1">The sequence shown here is derived from an EMBL/GenBank/DDBJ whole genome shotgun (WGS) entry which is preliminary data.</text>
</comment>
<reference evidence="1 2" key="1">
    <citation type="journal article" date="2022" name="Hortic Res">
        <title>A haplotype resolved chromosomal level avocado genome allows analysis of novel avocado genes.</title>
        <authorList>
            <person name="Nath O."/>
            <person name="Fletcher S.J."/>
            <person name="Hayward A."/>
            <person name="Shaw L.M."/>
            <person name="Masouleh A.K."/>
            <person name="Furtado A."/>
            <person name="Henry R.J."/>
            <person name="Mitter N."/>
        </authorList>
    </citation>
    <scope>NUCLEOTIDE SEQUENCE [LARGE SCALE GENOMIC DNA]</scope>
    <source>
        <strain evidence="2">cv. Hass</strain>
    </source>
</reference>
<name>A0ACC2M589_PERAE</name>
<evidence type="ECO:0000313" key="2">
    <source>
        <dbReference type="Proteomes" id="UP001234297"/>
    </source>
</evidence>
<sequence length="106" mass="11573">MSNVLYASTVGSLMYHMVSTRPDIAHAGGVVSKFMSNPGKAHWEAVKWILIYLRGTTNASLCFGGSEIRLQSYVDSDLAGDLDRSISIRKYVFTLGGAAISWKSQL</sequence>
<dbReference type="Proteomes" id="UP001234297">
    <property type="component" value="Chromosome 5"/>
</dbReference>
<accession>A0ACC2M589</accession>
<protein>
    <submittedName>
        <fullName evidence="1">Uncharacterized protein</fullName>
    </submittedName>
</protein>